<gene>
    <name evidence="1" type="ORF">GCM10022402_06320</name>
</gene>
<reference evidence="2" key="1">
    <citation type="journal article" date="2019" name="Int. J. Syst. Evol. Microbiol.">
        <title>The Global Catalogue of Microorganisms (GCM) 10K type strain sequencing project: providing services to taxonomists for standard genome sequencing and annotation.</title>
        <authorList>
            <consortium name="The Broad Institute Genomics Platform"/>
            <consortium name="The Broad Institute Genome Sequencing Center for Infectious Disease"/>
            <person name="Wu L."/>
            <person name="Ma J."/>
        </authorList>
    </citation>
    <scope>NUCLEOTIDE SEQUENCE [LARGE SCALE GENOMIC DNA]</scope>
    <source>
        <strain evidence="2">JCM 17137</strain>
    </source>
</reference>
<evidence type="ECO:0000313" key="1">
    <source>
        <dbReference type="EMBL" id="GAA3728378.1"/>
    </source>
</evidence>
<sequence length="55" mass="6613">MEYIEWAHRAHAIDTYIKDYEAEHGPLPAHLAEETAEMWREANERYRAWPTENNV</sequence>
<comment type="caution">
    <text evidence="1">The sequence shown here is derived from an EMBL/GenBank/DDBJ whole genome shotgun (WGS) entry which is preliminary data.</text>
</comment>
<keyword evidence="2" id="KW-1185">Reference proteome</keyword>
<protein>
    <submittedName>
        <fullName evidence="1">Uncharacterized protein</fullName>
    </submittedName>
</protein>
<proteinExistence type="predicted"/>
<dbReference type="Proteomes" id="UP001500908">
    <property type="component" value="Unassembled WGS sequence"/>
</dbReference>
<accession>A0ABP7F1G0</accession>
<organism evidence="1 2">
    <name type="scientific">Salinactinospora qingdaonensis</name>
    <dbReference type="NCBI Taxonomy" id="702744"/>
    <lineage>
        <taxon>Bacteria</taxon>
        <taxon>Bacillati</taxon>
        <taxon>Actinomycetota</taxon>
        <taxon>Actinomycetes</taxon>
        <taxon>Streptosporangiales</taxon>
        <taxon>Nocardiopsidaceae</taxon>
        <taxon>Salinactinospora</taxon>
    </lineage>
</organism>
<dbReference type="RefSeq" id="WP_344967049.1">
    <property type="nucleotide sequence ID" value="NZ_BAABDD010000002.1"/>
</dbReference>
<evidence type="ECO:0000313" key="2">
    <source>
        <dbReference type="Proteomes" id="UP001500908"/>
    </source>
</evidence>
<name>A0ABP7F1G0_9ACTN</name>
<dbReference type="EMBL" id="BAABDD010000002">
    <property type="protein sequence ID" value="GAA3728378.1"/>
    <property type="molecule type" value="Genomic_DNA"/>
</dbReference>